<dbReference type="Gene3D" id="3.30.720.210">
    <property type="match status" value="1"/>
</dbReference>
<dbReference type="SMART" id="SM00382">
    <property type="entry name" value="AAA"/>
    <property type="match status" value="1"/>
</dbReference>
<dbReference type="RefSeq" id="WP_187711497.1">
    <property type="nucleotide sequence ID" value="NZ_CP060820.1"/>
</dbReference>
<dbReference type="PROSITE" id="PS00674">
    <property type="entry name" value="AAA"/>
    <property type="match status" value="1"/>
</dbReference>
<comment type="subunit">
    <text evidence="15">Homohexamer.</text>
</comment>
<evidence type="ECO:0000256" key="3">
    <source>
        <dbReference type="ARBA" id="ARBA00022475"/>
    </source>
</evidence>
<dbReference type="NCBIfam" id="TIGR01241">
    <property type="entry name" value="FtsH_fam"/>
    <property type="match status" value="1"/>
</dbReference>
<dbReference type="CDD" id="cd19501">
    <property type="entry name" value="RecA-like_FtsH"/>
    <property type="match status" value="1"/>
</dbReference>
<comment type="similarity">
    <text evidence="2 15">In the C-terminal section; belongs to the peptidase M41 family.</text>
</comment>
<evidence type="ECO:0000256" key="8">
    <source>
        <dbReference type="ARBA" id="ARBA00022801"/>
    </source>
</evidence>
<dbReference type="GO" id="GO:0008270">
    <property type="term" value="F:zinc ion binding"/>
    <property type="evidence" value="ECO:0007669"/>
    <property type="project" value="UniProtKB-UniRule"/>
</dbReference>
<organism evidence="19 20">
    <name type="scientific">Agrilutibacter terrestris</name>
    <dbReference type="NCBI Taxonomy" id="2865112"/>
    <lineage>
        <taxon>Bacteria</taxon>
        <taxon>Pseudomonadati</taxon>
        <taxon>Pseudomonadota</taxon>
        <taxon>Gammaproteobacteria</taxon>
        <taxon>Lysobacterales</taxon>
        <taxon>Lysobacteraceae</taxon>
        <taxon>Agrilutibacter</taxon>
    </lineage>
</organism>
<dbReference type="HAMAP" id="MF_01458">
    <property type="entry name" value="FtsH"/>
    <property type="match status" value="1"/>
</dbReference>
<keyword evidence="11 15" id="KW-1133">Transmembrane helix</keyword>
<evidence type="ECO:0000256" key="7">
    <source>
        <dbReference type="ARBA" id="ARBA00022741"/>
    </source>
</evidence>
<dbReference type="GO" id="GO:0005886">
    <property type="term" value="C:plasma membrane"/>
    <property type="evidence" value="ECO:0007669"/>
    <property type="project" value="UniProtKB-SubCell"/>
</dbReference>
<dbReference type="Pfam" id="PF01434">
    <property type="entry name" value="Peptidase_M41"/>
    <property type="match status" value="1"/>
</dbReference>
<dbReference type="InterPro" id="IPR003593">
    <property type="entry name" value="AAA+_ATPase"/>
</dbReference>
<keyword evidence="6 15" id="KW-0479">Metal-binding</keyword>
<dbReference type="InterPro" id="IPR027417">
    <property type="entry name" value="P-loop_NTPase"/>
</dbReference>
<dbReference type="GO" id="GO:0016887">
    <property type="term" value="F:ATP hydrolysis activity"/>
    <property type="evidence" value="ECO:0007669"/>
    <property type="project" value="UniProtKB-UniRule"/>
</dbReference>
<dbReference type="AlphaFoldDB" id="A0A7H0FVI8"/>
<dbReference type="InterPro" id="IPR041569">
    <property type="entry name" value="AAA_lid_3"/>
</dbReference>
<evidence type="ECO:0000256" key="2">
    <source>
        <dbReference type="ARBA" id="ARBA00010044"/>
    </source>
</evidence>
<feature type="transmembrane region" description="Helical" evidence="15">
    <location>
        <begin position="110"/>
        <end position="130"/>
    </location>
</feature>
<dbReference type="FunFam" id="3.40.50.300:FF:000001">
    <property type="entry name" value="ATP-dependent zinc metalloprotease FtsH"/>
    <property type="match status" value="1"/>
</dbReference>
<feature type="binding site" evidence="15">
    <location>
        <position position="429"/>
    </location>
    <ligand>
        <name>Zn(2+)</name>
        <dbReference type="ChEBI" id="CHEBI:29105"/>
        <note>catalytic</note>
    </ligand>
</feature>
<evidence type="ECO:0000256" key="13">
    <source>
        <dbReference type="ARBA" id="ARBA00023136"/>
    </source>
</evidence>
<sequence>MNDLAKNLLLWVIVAVVLMVVFQAFGPRTGLGAASTEVPYSQFMNDVKGERIKSVEYTEDTTLATNVLKFERKDGTTGTAVGPTDNWLVTDLLQHDVAISKKAPSTGPSFWSIVFNLLPILLIVGFWIFVMRQMQQGGSKGAMSFGKSRAKMQGEDQVKVTFADVAGCDEAKEEVQELVEFLRDPGKFQKLGGKIPRGVLMVGPPGTGKTLLARAIAGEAKVPFFSISGSDFVEMFVGVGASRVRDMFEQAKKHAPCIIFIDEIDAVGRHRGAGLGGGHDEREQTLNQLLVEMDGFEGGEGVIVIAATNRPDVLDPALLRPGRFDRQVTVGLPDVKGREQILRVHMRKLPLADNVEPMTIARGTPGFSGADLANLCNEAALFAARENAKEVRMDHFDRARDKILMGTERRSMAMSEAEKKLTAYHEAGHAIVGRMVPEHDPVYKVTIIPRGRALGVTMYLPEGDKYSYNKVAIESQLCSLYGGRVAEELIFGADKVTTGASNDIERATKMARNMTTKWGLSELGPITFGEEEDEVFLGRSVTQHKNVSNETARKIDEVVRDILDKAYARSTQILNENLDKLHAMAEALLVYETIDAKQIDAIMEGREPPPPEGWGKNGSGKSTEVPPLPPIAGPAAQT</sequence>
<dbReference type="InterPro" id="IPR011546">
    <property type="entry name" value="Pept_M41_FtsH_extracell"/>
</dbReference>
<evidence type="ECO:0000256" key="15">
    <source>
        <dbReference type="HAMAP-Rule" id="MF_01458"/>
    </source>
</evidence>
<feature type="domain" description="AAA+ ATPase" evidence="18">
    <location>
        <begin position="195"/>
        <end position="334"/>
    </location>
</feature>
<dbReference type="GO" id="GO:0006508">
    <property type="term" value="P:proteolysis"/>
    <property type="evidence" value="ECO:0007669"/>
    <property type="project" value="UniProtKB-KW"/>
</dbReference>
<feature type="binding site" evidence="15">
    <location>
        <begin position="203"/>
        <end position="210"/>
    </location>
    <ligand>
        <name>ATP</name>
        <dbReference type="ChEBI" id="CHEBI:30616"/>
    </ligand>
</feature>
<dbReference type="Pfam" id="PF17862">
    <property type="entry name" value="AAA_lid_3"/>
    <property type="match status" value="1"/>
</dbReference>
<keyword evidence="12 15" id="KW-0482">Metalloprotease</keyword>
<keyword evidence="20" id="KW-1185">Reference proteome</keyword>
<dbReference type="EMBL" id="CP060820">
    <property type="protein sequence ID" value="QNP40054.1"/>
    <property type="molecule type" value="Genomic_DNA"/>
</dbReference>
<keyword evidence="9 15" id="KW-0862">Zinc</keyword>
<dbReference type="KEGG" id="lsx:H8B22_11170"/>
<dbReference type="PANTHER" id="PTHR23076:SF97">
    <property type="entry name" value="ATP-DEPENDENT ZINC METALLOPROTEASE YME1L1"/>
    <property type="match status" value="1"/>
</dbReference>
<feature type="binding site" evidence="15">
    <location>
        <position position="503"/>
    </location>
    <ligand>
        <name>Zn(2+)</name>
        <dbReference type="ChEBI" id="CHEBI:29105"/>
        <note>catalytic</note>
    </ligand>
</feature>
<dbReference type="GO" id="GO:0004176">
    <property type="term" value="F:ATP-dependent peptidase activity"/>
    <property type="evidence" value="ECO:0007669"/>
    <property type="project" value="InterPro"/>
</dbReference>
<keyword evidence="10 15" id="KW-0067">ATP-binding</keyword>
<feature type="transmembrane region" description="Helical" evidence="15">
    <location>
        <begin position="7"/>
        <end position="25"/>
    </location>
</feature>
<evidence type="ECO:0000313" key="19">
    <source>
        <dbReference type="EMBL" id="QNP40054.1"/>
    </source>
</evidence>
<dbReference type="GO" id="GO:0004222">
    <property type="term" value="F:metalloendopeptidase activity"/>
    <property type="evidence" value="ECO:0007669"/>
    <property type="project" value="InterPro"/>
</dbReference>
<comment type="similarity">
    <text evidence="16">Belongs to the AAA ATPase family.</text>
</comment>
<evidence type="ECO:0000256" key="14">
    <source>
        <dbReference type="ARBA" id="ARBA00061570"/>
    </source>
</evidence>
<dbReference type="InterPro" id="IPR003960">
    <property type="entry name" value="ATPase_AAA_CS"/>
</dbReference>
<evidence type="ECO:0000256" key="10">
    <source>
        <dbReference type="ARBA" id="ARBA00022840"/>
    </source>
</evidence>
<dbReference type="Gene3D" id="3.40.50.300">
    <property type="entry name" value="P-loop containing nucleotide triphosphate hydrolases"/>
    <property type="match status" value="1"/>
</dbReference>
<feature type="region of interest" description="Disordered" evidence="17">
    <location>
        <begin position="604"/>
        <end position="638"/>
    </location>
</feature>
<dbReference type="Proteomes" id="UP000516018">
    <property type="component" value="Chromosome"/>
</dbReference>
<accession>A0A7H0FVI8</accession>
<dbReference type="InterPro" id="IPR000642">
    <property type="entry name" value="Peptidase_M41"/>
</dbReference>
<evidence type="ECO:0000256" key="11">
    <source>
        <dbReference type="ARBA" id="ARBA00022989"/>
    </source>
</evidence>
<dbReference type="InterPro" id="IPR003959">
    <property type="entry name" value="ATPase_AAA_core"/>
</dbReference>
<comment type="function">
    <text evidence="15">Acts as a processive, ATP-dependent zinc metallopeptidase for both cytoplasmic and membrane proteins. Plays a role in the quality control of integral membrane proteins.</text>
</comment>
<feature type="binding site" evidence="15">
    <location>
        <position position="425"/>
    </location>
    <ligand>
        <name>Zn(2+)</name>
        <dbReference type="ChEBI" id="CHEBI:29105"/>
        <note>catalytic</note>
    </ligand>
</feature>
<evidence type="ECO:0000256" key="1">
    <source>
        <dbReference type="ARBA" id="ARBA00004370"/>
    </source>
</evidence>
<keyword evidence="4 15" id="KW-0645">Protease</keyword>
<dbReference type="FunFam" id="1.10.8.60:FF:000001">
    <property type="entry name" value="ATP-dependent zinc metalloprotease FtsH"/>
    <property type="match status" value="1"/>
</dbReference>
<name>A0A7H0FVI8_9GAMM</name>
<dbReference type="Gene3D" id="1.20.58.760">
    <property type="entry name" value="Peptidase M41"/>
    <property type="match status" value="1"/>
</dbReference>
<comment type="subcellular location">
    <subcellularLocation>
        <location evidence="15">Cell membrane</location>
        <topology evidence="15">Multi-pass membrane protein</topology>
        <orientation evidence="15">Cytoplasmic side</orientation>
    </subcellularLocation>
    <subcellularLocation>
        <location evidence="1">Membrane</location>
    </subcellularLocation>
</comment>
<dbReference type="SUPFAM" id="SSF52540">
    <property type="entry name" value="P-loop containing nucleoside triphosphate hydrolases"/>
    <property type="match status" value="1"/>
</dbReference>
<evidence type="ECO:0000256" key="17">
    <source>
        <dbReference type="SAM" id="MobiDB-lite"/>
    </source>
</evidence>
<dbReference type="Gene3D" id="1.10.8.60">
    <property type="match status" value="1"/>
</dbReference>
<reference evidence="19 20" key="1">
    <citation type="submission" date="2020-08" db="EMBL/GenBank/DDBJ databases">
        <title>Lysobacter sp. II4 sp. nov., isolated from soil.</title>
        <authorList>
            <person name="Woo C.Y."/>
            <person name="Kim J."/>
        </authorList>
    </citation>
    <scope>NUCLEOTIDE SEQUENCE [LARGE SCALE GENOMIC DNA]</scope>
    <source>
        <strain evidence="19 20">II4</strain>
    </source>
</reference>
<dbReference type="FunFam" id="1.20.58.760:FF:000001">
    <property type="entry name" value="ATP-dependent zinc metalloprotease FtsH"/>
    <property type="match status" value="1"/>
</dbReference>
<feature type="active site" evidence="15">
    <location>
        <position position="426"/>
    </location>
</feature>
<dbReference type="Pfam" id="PF06480">
    <property type="entry name" value="FtsH_ext"/>
    <property type="match status" value="1"/>
</dbReference>
<dbReference type="PANTHER" id="PTHR23076">
    <property type="entry name" value="METALLOPROTEASE M41 FTSH"/>
    <property type="match status" value="1"/>
</dbReference>
<dbReference type="InterPro" id="IPR005936">
    <property type="entry name" value="FtsH"/>
</dbReference>
<dbReference type="EC" id="3.4.24.-" evidence="15"/>
<comment type="cofactor">
    <cofactor evidence="15">
        <name>Zn(2+)</name>
        <dbReference type="ChEBI" id="CHEBI:29105"/>
    </cofactor>
    <text evidence="15">Binds 1 zinc ion per subunit.</text>
</comment>
<keyword evidence="5 15" id="KW-0812">Transmembrane</keyword>
<protein>
    <recommendedName>
        <fullName evidence="15">ATP-dependent zinc metalloprotease FtsH</fullName>
        <ecNumber evidence="15">3.4.24.-</ecNumber>
    </recommendedName>
</protein>
<evidence type="ECO:0000256" key="6">
    <source>
        <dbReference type="ARBA" id="ARBA00022723"/>
    </source>
</evidence>
<keyword evidence="7 15" id="KW-0547">Nucleotide-binding</keyword>
<evidence type="ECO:0000256" key="12">
    <source>
        <dbReference type="ARBA" id="ARBA00023049"/>
    </source>
</evidence>
<gene>
    <name evidence="15 19" type="primary">ftsH</name>
    <name evidence="19" type="ORF">H8B22_11170</name>
</gene>
<dbReference type="Pfam" id="PF00004">
    <property type="entry name" value="AAA"/>
    <property type="match status" value="1"/>
</dbReference>
<evidence type="ECO:0000256" key="16">
    <source>
        <dbReference type="RuleBase" id="RU003651"/>
    </source>
</evidence>
<dbReference type="InterPro" id="IPR037219">
    <property type="entry name" value="Peptidase_M41-like"/>
</dbReference>
<dbReference type="GO" id="GO:0005524">
    <property type="term" value="F:ATP binding"/>
    <property type="evidence" value="ECO:0007669"/>
    <property type="project" value="UniProtKB-UniRule"/>
</dbReference>
<evidence type="ECO:0000256" key="9">
    <source>
        <dbReference type="ARBA" id="ARBA00022833"/>
    </source>
</evidence>
<proteinExistence type="inferred from homology"/>
<evidence type="ECO:0000313" key="20">
    <source>
        <dbReference type="Proteomes" id="UP000516018"/>
    </source>
</evidence>
<dbReference type="GO" id="GO:0030163">
    <property type="term" value="P:protein catabolic process"/>
    <property type="evidence" value="ECO:0007669"/>
    <property type="project" value="UniProtKB-UniRule"/>
</dbReference>
<keyword evidence="13 15" id="KW-0472">Membrane</keyword>
<evidence type="ECO:0000256" key="4">
    <source>
        <dbReference type="ARBA" id="ARBA00022670"/>
    </source>
</evidence>
<evidence type="ECO:0000259" key="18">
    <source>
        <dbReference type="SMART" id="SM00382"/>
    </source>
</evidence>
<keyword evidence="8 15" id="KW-0378">Hydrolase</keyword>
<keyword evidence="3 15" id="KW-1003">Cell membrane</keyword>
<dbReference type="SUPFAM" id="SSF140990">
    <property type="entry name" value="FtsH protease domain-like"/>
    <property type="match status" value="1"/>
</dbReference>
<evidence type="ECO:0000256" key="5">
    <source>
        <dbReference type="ARBA" id="ARBA00022692"/>
    </source>
</evidence>
<comment type="similarity">
    <text evidence="14 15">In the central section; belongs to the AAA ATPase family.</text>
</comment>